<evidence type="ECO:0000256" key="11">
    <source>
        <dbReference type="SAM" id="Phobius"/>
    </source>
</evidence>
<keyword evidence="3 11" id="KW-0812">Transmembrane</keyword>
<keyword evidence="13" id="KW-1185">Reference proteome</keyword>
<comment type="similarity">
    <text evidence="2">Belongs to the baculoviridae E56 family.</text>
</comment>
<evidence type="ECO:0000256" key="4">
    <source>
        <dbReference type="ARBA" id="ARBA00022844"/>
    </source>
</evidence>
<comment type="subcellular location">
    <subcellularLocation>
        <location evidence="1">Virion membrane</location>
    </subcellularLocation>
</comment>
<dbReference type="Proteomes" id="UP000503509">
    <property type="component" value="Genome"/>
</dbReference>
<organism evidence="12 13">
    <name type="scientific">Spodoptera exempta nucleopolyhedrovirus</name>
    <dbReference type="NCBI Taxonomy" id="1242863"/>
    <lineage>
        <taxon>Viruses</taxon>
        <taxon>Viruses incertae sedis</taxon>
        <taxon>Naldaviricetes</taxon>
        <taxon>Lefavirales</taxon>
        <taxon>Baculoviridae</taxon>
        <taxon>Alphabaculovirus</taxon>
        <taxon>Alphabaculovirus spexemptae</taxon>
    </lineage>
</organism>
<keyword evidence="5" id="KW-0261">Viral envelope protein</keyword>
<dbReference type="Pfam" id="PF04639">
    <property type="entry name" value="Baculo_E56"/>
    <property type="match status" value="1"/>
</dbReference>
<keyword evidence="8 11" id="KW-0472">Membrane</keyword>
<dbReference type="RefSeq" id="YP_010086425.1">
    <property type="nucleotide sequence ID" value="NC_055455.1"/>
</dbReference>
<evidence type="ECO:0000313" key="13">
    <source>
        <dbReference type="Proteomes" id="UP000503509"/>
    </source>
</evidence>
<accession>A0A410S7M4</accession>
<gene>
    <name evidence="12" type="primary">odv-e56</name>
    <name evidence="12" type="synonym">pif-5</name>
</gene>
<evidence type="ECO:0000256" key="9">
    <source>
        <dbReference type="ARBA" id="ARBA00023180"/>
    </source>
</evidence>
<evidence type="ECO:0000256" key="1">
    <source>
        <dbReference type="ARBA" id="ARBA00004182"/>
    </source>
</evidence>
<evidence type="ECO:0000256" key="3">
    <source>
        <dbReference type="ARBA" id="ARBA00022692"/>
    </source>
</evidence>
<dbReference type="KEGG" id="vg:65101718"/>
<reference evidence="12 13" key="1">
    <citation type="submission" date="2018-08" db="EMBL/GenBank/DDBJ databases">
        <title>Sequence analysis of the African armyworm, Spodoptera exempta nucleopolyhedrovirus.</title>
        <authorList>
            <person name="Escasa S.R."/>
            <person name="Mowery J.D."/>
            <person name="Bauchan G.R."/>
            <person name="Harrison R.L."/>
            <person name="Cory J.S."/>
        </authorList>
    </citation>
    <scope>NUCLEOTIDE SEQUENCE [LARGE SCALE GENOMIC DNA]</scope>
    <source>
        <strain evidence="12 13">244.1</strain>
    </source>
</reference>
<evidence type="ECO:0000256" key="8">
    <source>
        <dbReference type="ARBA" id="ARBA00023136"/>
    </source>
</evidence>
<evidence type="ECO:0000256" key="6">
    <source>
        <dbReference type="ARBA" id="ARBA00022921"/>
    </source>
</evidence>
<keyword evidence="6" id="KW-0426">Late protein</keyword>
<feature type="compositionally biased region" description="Polar residues" evidence="10">
    <location>
        <begin position="124"/>
        <end position="140"/>
    </location>
</feature>
<dbReference type="GeneID" id="65101718"/>
<evidence type="ECO:0000256" key="10">
    <source>
        <dbReference type="SAM" id="MobiDB-lite"/>
    </source>
</evidence>
<name>A0A410S7M4_9ABAC</name>
<dbReference type="GO" id="GO:0055036">
    <property type="term" value="C:virion membrane"/>
    <property type="evidence" value="ECO:0007669"/>
    <property type="project" value="UniProtKB-SubCell"/>
</dbReference>
<protein>
    <submittedName>
        <fullName evidence="12">ODV-E56</fullName>
    </submittedName>
</protein>
<feature type="region of interest" description="Disordered" evidence="10">
    <location>
        <begin position="114"/>
        <end position="140"/>
    </location>
</feature>
<keyword evidence="9" id="KW-0325">Glycoprotein</keyword>
<evidence type="ECO:0000256" key="5">
    <source>
        <dbReference type="ARBA" id="ARBA00022879"/>
    </source>
</evidence>
<keyword evidence="4" id="KW-0946">Virion</keyword>
<dbReference type="EMBL" id="MH717816">
    <property type="protein sequence ID" value="QAT90293.1"/>
    <property type="molecule type" value="Genomic_DNA"/>
</dbReference>
<evidence type="ECO:0000256" key="7">
    <source>
        <dbReference type="ARBA" id="ARBA00022989"/>
    </source>
</evidence>
<dbReference type="InterPro" id="IPR006733">
    <property type="entry name" value="Baculo_ODV-E56"/>
</dbReference>
<proteinExistence type="inferred from homology"/>
<keyword evidence="7 11" id="KW-1133">Transmembrane helix</keyword>
<feature type="transmembrane region" description="Helical" evidence="11">
    <location>
        <begin position="318"/>
        <end position="339"/>
    </location>
</feature>
<sequence length="370" mass="40662">MSFFRPLRRVNKTYNNAGTFVTENRLVVDMSPNGFKNTLSNTNALQLPNGQVRPGYNLPNNSFISTSEMNTIMRNNDSNGLRRVFGNNVSQQDYTGLNRLRNVDNVPDANMHSKQLKRDAVKQNHPSTNTNTPEGIQNSLNQNPRLADYLDNMKKAGVVALLGVGVYITFNTASLIQDIREALARTGGSYHATGLNGGNEVDVCLLVHRTCVMPHIDADVRVCVNDPLLPDGQELRSICNGHNLEVEKTVCRASDPNADETSLQYVDISELSPDQMIYCIEPYNLADLIGDLGLDGLLGDNGLFTKSSNSFTSISDTLLPVILMIGAIALMVLIGYFIFKKIGNTQTISVQPMPSYQPIPITSTVPVQVR</sequence>
<evidence type="ECO:0000313" key="12">
    <source>
        <dbReference type="EMBL" id="QAT90293.1"/>
    </source>
</evidence>
<dbReference type="GO" id="GO:0019031">
    <property type="term" value="C:viral envelope"/>
    <property type="evidence" value="ECO:0007669"/>
    <property type="project" value="UniProtKB-KW"/>
</dbReference>
<evidence type="ECO:0000256" key="2">
    <source>
        <dbReference type="ARBA" id="ARBA00008534"/>
    </source>
</evidence>